<accession>A0AA41R7I2</accession>
<protein>
    <submittedName>
        <fullName evidence="3">Uncharacterized protein</fullName>
    </submittedName>
</protein>
<feature type="region of interest" description="Disordered" evidence="1">
    <location>
        <begin position="69"/>
        <end position="135"/>
    </location>
</feature>
<feature type="compositionally biased region" description="Basic and acidic residues" evidence="1">
    <location>
        <begin position="106"/>
        <end position="123"/>
    </location>
</feature>
<keyword evidence="2" id="KW-0732">Signal</keyword>
<dbReference type="Proteomes" id="UP001165427">
    <property type="component" value="Unassembled WGS sequence"/>
</dbReference>
<name>A0AA41R7I2_9BACT</name>
<feature type="signal peptide" evidence="2">
    <location>
        <begin position="1"/>
        <end position="20"/>
    </location>
</feature>
<organism evidence="3 4">
    <name type="scientific">Desulfatitalea alkaliphila</name>
    <dbReference type="NCBI Taxonomy" id="2929485"/>
    <lineage>
        <taxon>Bacteria</taxon>
        <taxon>Pseudomonadati</taxon>
        <taxon>Thermodesulfobacteriota</taxon>
        <taxon>Desulfobacteria</taxon>
        <taxon>Desulfobacterales</taxon>
        <taxon>Desulfosarcinaceae</taxon>
        <taxon>Desulfatitalea</taxon>
    </lineage>
</organism>
<keyword evidence="4" id="KW-1185">Reference proteome</keyword>
<evidence type="ECO:0000313" key="4">
    <source>
        <dbReference type="Proteomes" id="UP001165427"/>
    </source>
</evidence>
<evidence type="ECO:0000256" key="2">
    <source>
        <dbReference type="SAM" id="SignalP"/>
    </source>
</evidence>
<dbReference type="EMBL" id="JALJRB010000025">
    <property type="protein sequence ID" value="MCJ8502406.1"/>
    <property type="molecule type" value="Genomic_DNA"/>
</dbReference>
<evidence type="ECO:0000313" key="3">
    <source>
        <dbReference type="EMBL" id="MCJ8502406.1"/>
    </source>
</evidence>
<gene>
    <name evidence="3" type="ORF">MRX98_17650</name>
</gene>
<feature type="compositionally biased region" description="Polar residues" evidence="1">
    <location>
        <begin position="124"/>
        <end position="135"/>
    </location>
</feature>
<sequence length="274" mass="30570">MMRCFVGIVLVIALWSPARADTQLIVVMTSGDRFPSSQVWEEGDKIRFNMQGLVVSVNKEEVAAIIPATQGGASPPPLPATPPTAHSAAPDGGVLADNLPTTVRPGPDRRHSPNDRARGERENAQQLRSGTQQPQVVDEIGIDGVAWRISPEQMDGLQRLDTDPAFGGIDQYWRPDHPLSFDNALLDGLVYGFWNLQLYTIVMWAEGRIGYERLRKALITRFGPGRRTGDAARHDVWVGETTQRMLEFDTTRNMAIFVMRSTALHEQIRRLYPE</sequence>
<dbReference type="RefSeq" id="WP_246913132.1">
    <property type="nucleotide sequence ID" value="NZ_JALJRB010000025.1"/>
</dbReference>
<comment type="caution">
    <text evidence="3">The sequence shown here is derived from an EMBL/GenBank/DDBJ whole genome shotgun (WGS) entry which is preliminary data.</text>
</comment>
<feature type="chain" id="PRO_5041216337" evidence="2">
    <location>
        <begin position="21"/>
        <end position="274"/>
    </location>
</feature>
<reference evidence="3" key="1">
    <citation type="submission" date="2022-04" db="EMBL/GenBank/DDBJ databases">
        <title>Desulfatitalea alkaliphila sp. nov., a novel anaerobic sulfate-reducing bacterium isolated from terrestrial mud volcano, Taman Peninsula, Russia.</title>
        <authorList>
            <person name="Khomyakova M.A."/>
            <person name="Merkel A.Y."/>
            <person name="Slobodkin A.I."/>
        </authorList>
    </citation>
    <scope>NUCLEOTIDE SEQUENCE</scope>
    <source>
        <strain evidence="3">M08but</strain>
    </source>
</reference>
<evidence type="ECO:0000256" key="1">
    <source>
        <dbReference type="SAM" id="MobiDB-lite"/>
    </source>
</evidence>
<proteinExistence type="predicted"/>
<dbReference type="AlphaFoldDB" id="A0AA41R7I2"/>